<proteinExistence type="predicted"/>
<dbReference type="EMBL" id="UINC01000950">
    <property type="protein sequence ID" value="SUZ65095.1"/>
    <property type="molecule type" value="Genomic_DNA"/>
</dbReference>
<name>A0A381PDJ8_9ZZZZ</name>
<organism evidence="1">
    <name type="scientific">marine metagenome</name>
    <dbReference type="NCBI Taxonomy" id="408172"/>
    <lineage>
        <taxon>unclassified sequences</taxon>
        <taxon>metagenomes</taxon>
        <taxon>ecological metagenomes</taxon>
    </lineage>
</organism>
<dbReference type="Gene3D" id="3.60.40.10">
    <property type="entry name" value="PPM-type phosphatase domain"/>
    <property type="match status" value="1"/>
</dbReference>
<evidence type="ECO:0000313" key="1">
    <source>
        <dbReference type="EMBL" id="SUZ65095.1"/>
    </source>
</evidence>
<dbReference type="InterPro" id="IPR036457">
    <property type="entry name" value="PPM-type-like_dom_sf"/>
</dbReference>
<dbReference type="SUPFAM" id="SSF81606">
    <property type="entry name" value="PP2C-like"/>
    <property type="match status" value="1"/>
</dbReference>
<reference evidence="1" key="1">
    <citation type="submission" date="2018-05" db="EMBL/GenBank/DDBJ databases">
        <authorList>
            <person name="Lanie J.A."/>
            <person name="Ng W.-L."/>
            <person name="Kazmierczak K.M."/>
            <person name="Andrzejewski T.M."/>
            <person name="Davidsen T.M."/>
            <person name="Wayne K.J."/>
            <person name="Tettelin H."/>
            <person name="Glass J.I."/>
            <person name="Rusch D."/>
            <person name="Podicherti R."/>
            <person name="Tsui H.-C.T."/>
            <person name="Winkler M.E."/>
        </authorList>
    </citation>
    <scope>NUCLEOTIDE SEQUENCE</scope>
</reference>
<sequence>MKAVYSFRDTSVKAVRDLFLLCSDGLAGLMTDQELEDALQGPAITGLDEKAADLVALAHERGALDNVTVGFLALHA</sequence>
<dbReference type="AlphaFoldDB" id="A0A381PDJ8"/>
<gene>
    <name evidence="1" type="ORF">METZ01_LOCUS17949</name>
</gene>
<accession>A0A381PDJ8</accession>
<evidence type="ECO:0008006" key="2">
    <source>
        <dbReference type="Google" id="ProtNLM"/>
    </source>
</evidence>
<protein>
    <recommendedName>
        <fullName evidence="2">PPM-type phosphatase domain-containing protein</fullName>
    </recommendedName>
</protein>